<evidence type="ECO:0000256" key="3">
    <source>
        <dbReference type="ARBA" id="ARBA00023163"/>
    </source>
</evidence>
<evidence type="ECO:0000313" key="5">
    <source>
        <dbReference type="EMBL" id="PKR83786.1"/>
    </source>
</evidence>
<dbReference type="InterPro" id="IPR010982">
    <property type="entry name" value="Lambda_DNA-bd_dom_sf"/>
</dbReference>
<evidence type="ECO:0000259" key="4">
    <source>
        <dbReference type="PROSITE" id="PS50932"/>
    </source>
</evidence>
<reference evidence="5 6" key="1">
    <citation type="submission" date="2017-11" db="EMBL/GenBank/DDBJ databases">
        <title>Bacillus camelliae sp. nov., isolated from pu'er tea.</title>
        <authorList>
            <person name="Niu L."/>
        </authorList>
    </citation>
    <scope>NUCLEOTIDE SEQUENCE [LARGE SCALE GENOMIC DNA]</scope>
    <source>
        <strain evidence="5 6">7578-1</strain>
    </source>
</reference>
<dbReference type="SMART" id="SM00354">
    <property type="entry name" value="HTH_LACI"/>
    <property type="match status" value="1"/>
</dbReference>
<dbReference type="CDD" id="cd01544">
    <property type="entry name" value="PBP1_GalR"/>
    <property type="match status" value="1"/>
</dbReference>
<dbReference type="CDD" id="cd01392">
    <property type="entry name" value="HTH_LacI"/>
    <property type="match status" value="1"/>
</dbReference>
<dbReference type="OrthoDB" id="43195at2"/>
<dbReference type="PANTHER" id="PTHR30146">
    <property type="entry name" value="LACI-RELATED TRANSCRIPTIONAL REPRESSOR"/>
    <property type="match status" value="1"/>
</dbReference>
<organism evidence="5 6">
    <name type="scientific">Heyndrickxia camelliae</name>
    <dbReference type="NCBI Taxonomy" id="1707093"/>
    <lineage>
        <taxon>Bacteria</taxon>
        <taxon>Bacillati</taxon>
        <taxon>Bacillota</taxon>
        <taxon>Bacilli</taxon>
        <taxon>Bacillales</taxon>
        <taxon>Bacillaceae</taxon>
        <taxon>Heyndrickxia</taxon>
    </lineage>
</organism>
<keyword evidence="6" id="KW-1185">Reference proteome</keyword>
<dbReference type="Pfam" id="PF13377">
    <property type="entry name" value="Peripla_BP_3"/>
    <property type="match status" value="1"/>
</dbReference>
<dbReference type="PROSITE" id="PS50932">
    <property type="entry name" value="HTH_LACI_2"/>
    <property type="match status" value="1"/>
</dbReference>
<accession>A0A2N3LGQ4</accession>
<feature type="domain" description="HTH lacI-type" evidence="4">
    <location>
        <begin position="2"/>
        <end position="64"/>
    </location>
</feature>
<gene>
    <name evidence="5" type="ORF">CWO92_17405</name>
</gene>
<dbReference type="GO" id="GO:0003700">
    <property type="term" value="F:DNA-binding transcription factor activity"/>
    <property type="evidence" value="ECO:0007669"/>
    <property type="project" value="TreeGrafter"/>
</dbReference>
<dbReference type="InterPro" id="IPR000843">
    <property type="entry name" value="HTH_LacI"/>
</dbReference>
<dbReference type="GO" id="GO:0000976">
    <property type="term" value="F:transcription cis-regulatory region binding"/>
    <property type="evidence" value="ECO:0007669"/>
    <property type="project" value="TreeGrafter"/>
</dbReference>
<name>A0A2N3LGQ4_9BACI</name>
<dbReference type="InterPro" id="IPR046335">
    <property type="entry name" value="LacI/GalR-like_sensor"/>
</dbReference>
<comment type="caution">
    <text evidence="5">The sequence shown here is derived from an EMBL/GenBank/DDBJ whole genome shotgun (WGS) entry which is preliminary data.</text>
</comment>
<dbReference type="AlphaFoldDB" id="A0A2N3LGQ4"/>
<keyword evidence="1" id="KW-0805">Transcription regulation</keyword>
<dbReference type="Gene3D" id="3.40.50.2300">
    <property type="match status" value="2"/>
</dbReference>
<keyword evidence="3" id="KW-0804">Transcription</keyword>
<dbReference type="PROSITE" id="PS00356">
    <property type="entry name" value="HTH_LACI_1"/>
    <property type="match status" value="1"/>
</dbReference>
<dbReference type="RefSeq" id="WP_101355484.1">
    <property type="nucleotide sequence ID" value="NZ_PIQO01000015.1"/>
</dbReference>
<sequence>MATIKDIAEKAGVSIATVSRVLNYDPGLSVSDETRKKIFEVAEALSYKKRNPRKPSPAKIAMLHWYTEKEELDDLYYMSIRIGIENRCQQQDIQVIKCYQSNLEDLKKEGIQGIIAIGKYSNREVEEIAEISSNIVFVDFSPDEDRYDSVVVDFKRVTEKVLDYFVENGHTEIGYIGGREAFRDRTAEIEDIREVTFSEYMKSAKLWKEEFIYIGSFSVKDGQRWMKKAIQEHGDQLPTAFFAGNDSIAIGCLQALLEANISVPERVAIIGVNDISVSKYVFPPLSTVRVHTELMGETAVDTLMERIDGRKVAKKVFIATELIHRVSGTRLS</sequence>
<dbReference type="SUPFAM" id="SSF53822">
    <property type="entry name" value="Periplasmic binding protein-like I"/>
    <property type="match status" value="1"/>
</dbReference>
<dbReference type="Gene3D" id="1.10.260.40">
    <property type="entry name" value="lambda repressor-like DNA-binding domains"/>
    <property type="match status" value="1"/>
</dbReference>
<dbReference type="InterPro" id="IPR028082">
    <property type="entry name" value="Peripla_BP_I"/>
</dbReference>
<dbReference type="Pfam" id="PF00356">
    <property type="entry name" value="LacI"/>
    <property type="match status" value="1"/>
</dbReference>
<dbReference type="Proteomes" id="UP000233440">
    <property type="component" value="Unassembled WGS sequence"/>
</dbReference>
<dbReference type="SUPFAM" id="SSF47413">
    <property type="entry name" value="lambda repressor-like DNA-binding domains"/>
    <property type="match status" value="1"/>
</dbReference>
<keyword evidence="2" id="KW-0238">DNA-binding</keyword>
<proteinExistence type="predicted"/>
<dbReference type="PRINTS" id="PR00036">
    <property type="entry name" value="HTHLACI"/>
</dbReference>
<evidence type="ECO:0000313" key="6">
    <source>
        <dbReference type="Proteomes" id="UP000233440"/>
    </source>
</evidence>
<dbReference type="EMBL" id="PIQO01000015">
    <property type="protein sequence ID" value="PKR83786.1"/>
    <property type="molecule type" value="Genomic_DNA"/>
</dbReference>
<evidence type="ECO:0000256" key="1">
    <source>
        <dbReference type="ARBA" id="ARBA00023015"/>
    </source>
</evidence>
<evidence type="ECO:0000256" key="2">
    <source>
        <dbReference type="ARBA" id="ARBA00023125"/>
    </source>
</evidence>
<protein>
    <submittedName>
        <fullName evidence="5">LacI family transcriptional regulator</fullName>
    </submittedName>
</protein>
<dbReference type="PANTHER" id="PTHR30146:SF149">
    <property type="entry name" value="HTH-TYPE TRANSCRIPTIONAL REGULATOR EBGR"/>
    <property type="match status" value="1"/>
</dbReference>